<dbReference type="GO" id="GO:0048468">
    <property type="term" value="P:cell development"/>
    <property type="evidence" value="ECO:0007669"/>
    <property type="project" value="TreeGrafter"/>
</dbReference>
<feature type="compositionally biased region" description="Low complexity" evidence="7">
    <location>
        <begin position="42"/>
        <end position="63"/>
    </location>
</feature>
<accession>A0AAE1DP01</accession>
<dbReference type="CDD" id="cd00086">
    <property type="entry name" value="homeodomain"/>
    <property type="match status" value="1"/>
</dbReference>
<dbReference type="Proteomes" id="UP001283361">
    <property type="component" value="Unassembled WGS sequence"/>
</dbReference>
<dbReference type="PANTHER" id="PTHR11211">
    <property type="entry name" value="IROQUOIS-CLASS HOMEODOMAIN PROTEIN IRX"/>
    <property type="match status" value="1"/>
</dbReference>
<feature type="DNA-binding region" description="Homeobox" evidence="6">
    <location>
        <begin position="232"/>
        <end position="294"/>
    </location>
</feature>
<feature type="compositionally biased region" description="Basic and acidic residues" evidence="7">
    <location>
        <begin position="355"/>
        <end position="372"/>
    </location>
</feature>
<feature type="region of interest" description="Disordered" evidence="7">
    <location>
        <begin position="523"/>
        <end position="544"/>
    </location>
</feature>
<dbReference type="EMBL" id="JAWDGP010003058">
    <property type="protein sequence ID" value="KAK3777796.1"/>
    <property type="molecule type" value="Genomic_DNA"/>
</dbReference>
<evidence type="ECO:0000256" key="2">
    <source>
        <dbReference type="ARBA" id="ARBA00008446"/>
    </source>
</evidence>
<protein>
    <recommendedName>
        <fullName evidence="8">Homeobox domain-containing protein</fullName>
    </recommendedName>
</protein>
<keyword evidence="10" id="KW-1185">Reference proteome</keyword>
<dbReference type="AlphaFoldDB" id="A0AAE1DP01"/>
<keyword evidence="5 6" id="KW-0539">Nucleus</keyword>
<name>A0AAE1DP01_9GAST</name>
<reference evidence="9" key="1">
    <citation type="journal article" date="2023" name="G3 (Bethesda)">
        <title>A reference genome for the long-term kleptoplast-retaining sea slug Elysia crispata morphotype clarki.</title>
        <authorList>
            <person name="Eastman K.E."/>
            <person name="Pendleton A.L."/>
            <person name="Shaikh M.A."/>
            <person name="Suttiyut T."/>
            <person name="Ogas R."/>
            <person name="Tomko P."/>
            <person name="Gavelis G."/>
            <person name="Widhalm J.R."/>
            <person name="Wisecaver J.H."/>
        </authorList>
    </citation>
    <scope>NUCLEOTIDE SEQUENCE</scope>
    <source>
        <strain evidence="9">ECLA1</strain>
    </source>
</reference>
<evidence type="ECO:0000256" key="7">
    <source>
        <dbReference type="SAM" id="MobiDB-lite"/>
    </source>
</evidence>
<feature type="compositionally biased region" description="Acidic residues" evidence="7">
    <location>
        <begin position="306"/>
        <end position="318"/>
    </location>
</feature>
<evidence type="ECO:0000313" key="9">
    <source>
        <dbReference type="EMBL" id="KAK3777796.1"/>
    </source>
</evidence>
<dbReference type="GO" id="GO:0005634">
    <property type="term" value="C:nucleus"/>
    <property type="evidence" value="ECO:0007669"/>
    <property type="project" value="UniProtKB-SubCell"/>
</dbReference>
<proteinExistence type="inferred from homology"/>
<feature type="compositionally biased region" description="Pro residues" evidence="7">
    <location>
        <begin position="25"/>
        <end position="41"/>
    </location>
</feature>
<feature type="domain" description="Homeobox" evidence="8">
    <location>
        <begin position="230"/>
        <end position="293"/>
    </location>
</feature>
<dbReference type="PROSITE" id="PS00027">
    <property type="entry name" value="HOMEOBOX_1"/>
    <property type="match status" value="1"/>
</dbReference>
<evidence type="ECO:0000256" key="1">
    <source>
        <dbReference type="ARBA" id="ARBA00004123"/>
    </source>
</evidence>
<organism evidence="9 10">
    <name type="scientific">Elysia crispata</name>
    <name type="common">lettuce slug</name>
    <dbReference type="NCBI Taxonomy" id="231223"/>
    <lineage>
        <taxon>Eukaryota</taxon>
        <taxon>Metazoa</taxon>
        <taxon>Spiralia</taxon>
        <taxon>Lophotrochozoa</taxon>
        <taxon>Mollusca</taxon>
        <taxon>Gastropoda</taxon>
        <taxon>Heterobranchia</taxon>
        <taxon>Euthyneura</taxon>
        <taxon>Panpulmonata</taxon>
        <taxon>Sacoglossa</taxon>
        <taxon>Placobranchoidea</taxon>
        <taxon>Plakobranchidae</taxon>
        <taxon>Elysia</taxon>
    </lineage>
</organism>
<evidence type="ECO:0000256" key="3">
    <source>
        <dbReference type="ARBA" id="ARBA00023125"/>
    </source>
</evidence>
<dbReference type="InterPro" id="IPR008422">
    <property type="entry name" value="KN_HD"/>
</dbReference>
<keyword evidence="4 6" id="KW-0371">Homeobox</keyword>
<feature type="region of interest" description="Disordered" evidence="7">
    <location>
        <begin position="17"/>
        <end position="63"/>
    </location>
</feature>
<feature type="region of interest" description="Disordered" evidence="7">
    <location>
        <begin position="77"/>
        <end position="105"/>
    </location>
</feature>
<comment type="subcellular location">
    <subcellularLocation>
        <location evidence="1 6">Nucleus</location>
    </subcellularLocation>
</comment>
<comment type="caution">
    <text evidence="9">The sequence shown here is derived from an EMBL/GenBank/DDBJ whole genome shotgun (WGS) entry which is preliminary data.</text>
</comment>
<dbReference type="PROSITE" id="PS50071">
    <property type="entry name" value="HOMEOBOX_2"/>
    <property type="match status" value="1"/>
</dbReference>
<feature type="compositionally biased region" description="Basic and acidic residues" evidence="7">
    <location>
        <begin position="332"/>
        <end position="346"/>
    </location>
</feature>
<dbReference type="Gene3D" id="1.10.10.60">
    <property type="entry name" value="Homeodomain-like"/>
    <property type="match status" value="1"/>
</dbReference>
<evidence type="ECO:0000256" key="5">
    <source>
        <dbReference type="ARBA" id="ARBA00023242"/>
    </source>
</evidence>
<comment type="similarity">
    <text evidence="2">Belongs to the TALE/IRO homeobox family.</text>
</comment>
<sequence length="544" mass="56579">MSGASLVNMSYGHLAAAFPVGSPGLPTPPQMNGSPSPPSSNPRPSLSLTTSSSASPLSSPASSTLLGGGGLLNNSTPLGGVASAAPSGMGGLGSTPAPHTPHHQQCCENGRPVMTDPHTGQTVCSCQYSSALLSSYSRLPHGLGAPHSSLFGPGGAGGAYSAAAAAAAAGGAQSPYMPLGAEGSAFYTPLGANGSNIRDGSDAWRSLGQPSLYDTSAMGFYPYGTGYGGLDLNARRKNATRESTNTLKAWLQEHIKNPYPTKGEKIMLAIITKMTLTQVSTWFANARRRLKKENKMTWSPRNRSEDGDDDDDDDNSDCGDDKKLNNNSSSSDHNHKDRCRDEHIDVGTESSSKSGEGHRREEKNQGEREVSHCRLSPELPRGPAHIAGEPIQPPPPPNGAGDLLLDGGKPKIWSVSDFLGSAPHKDALGLGYPPKLDPLKPDLHTGMLGGQASALIGRSPAHAHNGFGSLPGPAHHISAYPSSLGYSAGPYPYSLSSYGGGKFLSPVATSVASSRFNPFPPVKPLGMNSPYTGRRDIGMAREGE</sequence>
<dbReference type="Pfam" id="PF05920">
    <property type="entry name" value="Homeobox_KN"/>
    <property type="match status" value="1"/>
</dbReference>
<evidence type="ECO:0000259" key="8">
    <source>
        <dbReference type="PROSITE" id="PS50071"/>
    </source>
</evidence>
<dbReference type="InterPro" id="IPR009057">
    <property type="entry name" value="Homeodomain-like_sf"/>
</dbReference>
<feature type="compositionally biased region" description="Basic and acidic residues" evidence="7">
    <location>
        <begin position="533"/>
        <end position="544"/>
    </location>
</feature>
<evidence type="ECO:0000256" key="4">
    <source>
        <dbReference type="ARBA" id="ARBA00023155"/>
    </source>
</evidence>
<dbReference type="SMART" id="SM00389">
    <property type="entry name" value="HOX"/>
    <property type="match status" value="1"/>
</dbReference>
<dbReference type="InterPro" id="IPR001356">
    <property type="entry name" value="HD"/>
</dbReference>
<evidence type="ECO:0000256" key="6">
    <source>
        <dbReference type="PROSITE-ProRule" id="PRU00108"/>
    </source>
</evidence>
<evidence type="ECO:0000313" key="10">
    <source>
        <dbReference type="Proteomes" id="UP001283361"/>
    </source>
</evidence>
<keyword evidence="3 6" id="KW-0238">DNA-binding</keyword>
<dbReference type="SUPFAM" id="SSF46689">
    <property type="entry name" value="Homeodomain-like"/>
    <property type="match status" value="1"/>
</dbReference>
<feature type="region of interest" description="Disordered" evidence="7">
    <location>
        <begin position="294"/>
        <end position="405"/>
    </location>
</feature>
<dbReference type="GO" id="GO:0000978">
    <property type="term" value="F:RNA polymerase II cis-regulatory region sequence-specific DNA binding"/>
    <property type="evidence" value="ECO:0007669"/>
    <property type="project" value="TreeGrafter"/>
</dbReference>
<gene>
    <name evidence="9" type="ORF">RRG08_038046</name>
</gene>
<dbReference type="GO" id="GO:0000981">
    <property type="term" value="F:DNA-binding transcription factor activity, RNA polymerase II-specific"/>
    <property type="evidence" value="ECO:0007669"/>
    <property type="project" value="InterPro"/>
</dbReference>
<dbReference type="InterPro" id="IPR017970">
    <property type="entry name" value="Homeobox_CS"/>
</dbReference>
<dbReference type="GO" id="GO:0030182">
    <property type="term" value="P:neuron differentiation"/>
    <property type="evidence" value="ECO:0007669"/>
    <property type="project" value="TreeGrafter"/>
</dbReference>
<dbReference type="PANTHER" id="PTHR11211:SF40">
    <property type="entry name" value="MIRROR, ISOFORM C"/>
    <property type="match status" value="1"/>
</dbReference>
<dbReference type="FunFam" id="1.10.10.60:FF:000003">
    <property type="entry name" value="Iroquois-class homeobox protein IRX"/>
    <property type="match status" value="1"/>
</dbReference>